<comment type="caution">
    <text evidence="1">The sequence shown here is derived from an EMBL/GenBank/DDBJ whole genome shotgun (WGS) entry which is preliminary data.</text>
</comment>
<accession>A0A8S3J1W4</accession>
<gene>
    <name evidence="1" type="ORF">GIL414_LOCUS79827</name>
</gene>
<proteinExistence type="predicted"/>
<feature type="non-terminal residue" evidence="1">
    <location>
        <position position="1"/>
    </location>
</feature>
<dbReference type="EMBL" id="CAJOBJ010353317">
    <property type="protein sequence ID" value="CAF5211138.1"/>
    <property type="molecule type" value="Genomic_DNA"/>
</dbReference>
<dbReference type="AlphaFoldDB" id="A0A8S3J1W4"/>
<name>A0A8S3J1W4_9BILA</name>
<protein>
    <submittedName>
        <fullName evidence="1">Uncharacterized protein</fullName>
    </submittedName>
</protein>
<feature type="non-terminal residue" evidence="1">
    <location>
        <position position="140"/>
    </location>
</feature>
<organism evidence="1 2">
    <name type="scientific">Rotaria magnacalcarata</name>
    <dbReference type="NCBI Taxonomy" id="392030"/>
    <lineage>
        <taxon>Eukaryota</taxon>
        <taxon>Metazoa</taxon>
        <taxon>Spiralia</taxon>
        <taxon>Gnathifera</taxon>
        <taxon>Rotifera</taxon>
        <taxon>Eurotatoria</taxon>
        <taxon>Bdelloidea</taxon>
        <taxon>Philodinida</taxon>
        <taxon>Philodinidae</taxon>
        <taxon>Rotaria</taxon>
    </lineage>
</organism>
<evidence type="ECO:0000313" key="1">
    <source>
        <dbReference type="EMBL" id="CAF5211138.1"/>
    </source>
</evidence>
<evidence type="ECO:0000313" key="2">
    <source>
        <dbReference type="Proteomes" id="UP000681720"/>
    </source>
</evidence>
<sequence>DLHYILGAKNESKFQWTIKGEYENSTFVGNLFSLNKNLLLQTTADTNLSVNNPVAYIPSSNFDIRYQPQEKTINSDFIIVLYEQPKNYTHQNIILNKTSDVLETNNFALYTIRIESEFPASIDLIIINADHGTRIRLDDL</sequence>
<reference evidence="1" key="1">
    <citation type="submission" date="2021-02" db="EMBL/GenBank/DDBJ databases">
        <authorList>
            <person name="Nowell W R."/>
        </authorList>
    </citation>
    <scope>NUCLEOTIDE SEQUENCE</scope>
</reference>
<dbReference type="Proteomes" id="UP000681720">
    <property type="component" value="Unassembled WGS sequence"/>
</dbReference>